<sequence length="584" mass="64793">MYSTGTAFLEALQEEGVSYIFANLGSDHPAIIESLAIAKKENKELPTVITCPHEFVALSTAQGYAQATGEPQAVIVHVECGTQNLGGAIHNAYKSRVPVLVFAGASPYTQENELTGSRNEFIHWIQDVFDQRGIMRGYTKYDNEIRTGANVKQIVHRALQIAKSDPKGPVYLMGPREVMEEPAKPVVIQKELWEPISPGAISPEKMKELTNDLLSAKKPLVVVSYLGRNKEAVGELVRLCERLAIPVIESIPSYMNFPTDHPMHCGSYWNTEKHIEVLDEADLILVLDSDVPWIPVRNKPSNDATIYYIDVDPLKEQMPLWYIPSKRFFKADAYTALQQINDYLDKSSDINQERVSQRWKKHSDYHNRQAEERCLTENADSDVITPEYLTACVRELMDENTIVLNEGITNHEIISNQIGATIPGSYYGSPAGSLGWNGGAAIGIKLANPDKTVISLTGDGSYLFSIPSTVHWMARRYNTPFLTVIYNNSGWKAPKQSTLGVHPQGIAKQTEEFFVHFDPPADLSKIAAAAGGAHAIMVKNRSDLQSALKEGLQMVKEGRAAVIDVNIPHVYAEETITSLTKETV</sequence>
<dbReference type="InterPro" id="IPR012000">
    <property type="entry name" value="Thiamin_PyroP_enz_cen_dom"/>
</dbReference>
<dbReference type="PANTHER" id="PTHR18968:SF164">
    <property type="entry name" value="PYRUVATE DECARBOXYLASE"/>
    <property type="match status" value="1"/>
</dbReference>
<comment type="caution">
    <text evidence="7">The sequence shown here is derived from an EMBL/GenBank/DDBJ whole genome shotgun (WGS) entry which is preliminary data.</text>
</comment>
<dbReference type="CDD" id="cd07035">
    <property type="entry name" value="TPP_PYR_POX_like"/>
    <property type="match status" value="1"/>
</dbReference>
<dbReference type="NCBIfam" id="NF006203">
    <property type="entry name" value="PRK08327.1"/>
    <property type="match status" value="1"/>
</dbReference>
<evidence type="ECO:0000256" key="3">
    <source>
        <dbReference type="RuleBase" id="RU362132"/>
    </source>
</evidence>
<dbReference type="Gene3D" id="3.40.50.970">
    <property type="match status" value="2"/>
</dbReference>
<feature type="domain" description="Thiamine pyrophosphate enzyme TPP-binding" evidence="5">
    <location>
        <begin position="408"/>
        <end position="565"/>
    </location>
</feature>
<dbReference type="InterPro" id="IPR029061">
    <property type="entry name" value="THDP-binding"/>
</dbReference>
<reference evidence="7 8" key="1">
    <citation type="submission" date="2024-11" db="EMBL/GenBank/DDBJ databases">
        <authorList>
            <person name="Lucas J.A."/>
        </authorList>
    </citation>
    <scope>NUCLEOTIDE SEQUENCE [LARGE SCALE GENOMIC DNA]</scope>
    <source>
        <strain evidence="7 8">Z 5.4</strain>
    </source>
</reference>
<evidence type="ECO:0000256" key="2">
    <source>
        <dbReference type="ARBA" id="ARBA00023052"/>
    </source>
</evidence>
<evidence type="ECO:0000259" key="4">
    <source>
        <dbReference type="Pfam" id="PF00205"/>
    </source>
</evidence>
<organism evidence="7 8">
    <name type="scientific">Bacillus salipaludis</name>
    <dbReference type="NCBI Taxonomy" id="2547811"/>
    <lineage>
        <taxon>Bacteria</taxon>
        <taxon>Bacillati</taxon>
        <taxon>Bacillota</taxon>
        <taxon>Bacilli</taxon>
        <taxon>Bacillales</taxon>
        <taxon>Bacillaceae</taxon>
        <taxon>Bacillus</taxon>
    </lineage>
</organism>
<dbReference type="Pfam" id="PF00205">
    <property type="entry name" value="TPP_enzyme_M"/>
    <property type="match status" value="1"/>
</dbReference>
<dbReference type="InterPro" id="IPR012001">
    <property type="entry name" value="Thiamin_PyroP_enz_TPP-bd_dom"/>
</dbReference>
<evidence type="ECO:0000259" key="5">
    <source>
        <dbReference type="Pfam" id="PF02775"/>
    </source>
</evidence>
<dbReference type="SUPFAM" id="SSF52467">
    <property type="entry name" value="DHS-like NAD/FAD-binding domain"/>
    <property type="match status" value="1"/>
</dbReference>
<feature type="domain" description="Thiamine pyrophosphate enzyme N-terminal TPP-binding" evidence="6">
    <location>
        <begin position="4"/>
        <end position="131"/>
    </location>
</feature>
<evidence type="ECO:0000313" key="8">
    <source>
        <dbReference type="Proteomes" id="UP001623041"/>
    </source>
</evidence>
<dbReference type="Proteomes" id="UP001623041">
    <property type="component" value="Unassembled WGS sequence"/>
</dbReference>
<evidence type="ECO:0000259" key="6">
    <source>
        <dbReference type="Pfam" id="PF02776"/>
    </source>
</evidence>
<dbReference type="SUPFAM" id="SSF52518">
    <property type="entry name" value="Thiamin diphosphate-binding fold (THDP-binding)"/>
    <property type="match status" value="2"/>
</dbReference>
<dbReference type="EMBL" id="JBJHQH010000006">
    <property type="protein sequence ID" value="MFK9091997.1"/>
    <property type="molecule type" value="Genomic_DNA"/>
</dbReference>
<dbReference type="InterPro" id="IPR045229">
    <property type="entry name" value="TPP_enz"/>
</dbReference>
<dbReference type="Pfam" id="PF02776">
    <property type="entry name" value="TPP_enzyme_N"/>
    <property type="match status" value="1"/>
</dbReference>
<feature type="domain" description="Thiamine pyrophosphate enzyme central" evidence="4">
    <location>
        <begin position="208"/>
        <end position="313"/>
    </location>
</feature>
<accession>A0ABW8REX4</accession>
<gene>
    <name evidence="7" type="ORF">ACJEBI_10945</name>
</gene>
<dbReference type="InterPro" id="IPR029035">
    <property type="entry name" value="DHS-like_NAD/FAD-binding_dom"/>
</dbReference>
<evidence type="ECO:0000313" key="7">
    <source>
        <dbReference type="EMBL" id="MFK9091997.1"/>
    </source>
</evidence>
<dbReference type="CDD" id="cd02002">
    <property type="entry name" value="TPP_BFDC"/>
    <property type="match status" value="1"/>
</dbReference>
<name>A0ABW8REX4_9BACI</name>
<comment type="similarity">
    <text evidence="1 3">Belongs to the TPP enzyme family.</text>
</comment>
<dbReference type="Pfam" id="PF02775">
    <property type="entry name" value="TPP_enzyme_C"/>
    <property type="match status" value="1"/>
</dbReference>
<dbReference type="InterPro" id="IPR000399">
    <property type="entry name" value="TPP-bd_CS"/>
</dbReference>
<proteinExistence type="inferred from homology"/>
<keyword evidence="2 3" id="KW-0786">Thiamine pyrophosphate</keyword>
<dbReference type="PANTHER" id="PTHR18968">
    <property type="entry name" value="THIAMINE PYROPHOSPHATE ENZYMES"/>
    <property type="match status" value="1"/>
</dbReference>
<dbReference type="InterPro" id="IPR011766">
    <property type="entry name" value="TPP_enzyme_TPP-bd"/>
</dbReference>
<evidence type="ECO:0000256" key="1">
    <source>
        <dbReference type="ARBA" id="ARBA00007812"/>
    </source>
</evidence>
<dbReference type="RefSeq" id="WP_406580601.1">
    <property type="nucleotide sequence ID" value="NZ_JBJHQH010000006.1"/>
</dbReference>
<keyword evidence="8" id="KW-1185">Reference proteome</keyword>
<protein>
    <submittedName>
        <fullName evidence="7">Thiamine pyrophosphate-requiring protein</fullName>
    </submittedName>
</protein>
<dbReference type="PROSITE" id="PS00187">
    <property type="entry name" value="TPP_ENZYMES"/>
    <property type="match status" value="1"/>
</dbReference>
<dbReference type="Gene3D" id="3.40.50.1220">
    <property type="entry name" value="TPP-binding domain"/>
    <property type="match status" value="1"/>
</dbReference>